<dbReference type="AlphaFoldDB" id="A0A6M3KDX8"/>
<evidence type="ECO:0000313" key="1">
    <source>
        <dbReference type="EMBL" id="QJA80090.1"/>
    </source>
</evidence>
<reference evidence="1" key="1">
    <citation type="submission" date="2020-03" db="EMBL/GenBank/DDBJ databases">
        <title>The deep terrestrial virosphere.</title>
        <authorList>
            <person name="Holmfeldt K."/>
            <person name="Nilsson E."/>
            <person name="Simone D."/>
            <person name="Lopez-Fernandez M."/>
            <person name="Wu X."/>
            <person name="de Brujin I."/>
            <person name="Lundin D."/>
            <person name="Andersson A."/>
            <person name="Bertilsson S."/>
            <person name="Dopson M."/>
        </authorList>
    </citation>
    <scope>NUCLEOTIDE SEQUENCE</scope>
    <source>
        <strain evidence="1">MM415A00780</strain>
    </source>
</reference>
<sequence length="345" mass="39899">MAKAIRMNIAPEGINKPFFPYTHPSSLPDRENEFVDFYGKRIDVPVPETGKAIRGFSDDPAYTFGQDPNIPMSNRAIQTEDITKMPGYIPREEIEKPSNMPIETLSLLSPAEAEKIITKQAGERPTIPSAMNELWPTFKQHAIDYYVSQGHYPDVSELGEIKKEFDKDPRMHEQAKMKIQSYDQNIIQQKTLVEETRLRKKTDAAQYKETISEGKKKIDLLGVEERKTHMLRFQKETYEIMKDPDPESRAQKIAFAIAGLPEVEKEDKVTGVITEATIKKSIDELAQFDMKVSTKLYTDYLRYRKQFEDQGMRIDEAREQALSRVQQESQRVTSIGEKSYEYLWK</sequence>
<organism evidence="1">
    <name type="scientific">viral metagenome</name>
    <dbReference type="NCBI Taxonomy" id="1070528"/>
    <lineage>
        <taxon>unclassified sequences</taxon>
        <taxon>metagenomes</taxon>
        <taxon>organismal metagenomes</taxon>
    </lineage>
</organism>
<dbReference type="EMBL" id="MT142406">
    <property type="protein sequence ID" value="QJA80090.1"/>
    <property type="molecule type" value="Genomic_DNA"/>
</dbReference>
<gene>
    <name evidence="1" type="ORF">MM415A00780_0004</name>
</gene>
<name>A0A6M3KDX8_9ZZZZ</name>
<protein>
    <submittedName>
        <fullName evidence="1">Uncharacterized protein</fullName>
    </submittedName>
</protein>
<accession>A0A6M3KDX8</accession>
<proteinExistence type="predicted"/>